<proteinExistence type="predicted"/>
<dbReference type="EMBL" id="MDEJ01000197">
    <property type="protein sequence ID" value="PPU86511.1"/>
    <property type="molecule type" value="Genomic_DNA"/>
</dbReference>
<evidence type="ECO:0000313" key="3">
    <source>
        <dbReference type="EMBL" id="PPU86511.1"/>
    </source>
</evidence>
<feature type="signal peptide" evidence="2">
    <location>
        <begin position="1"/>
        <end position="26"/>
    </location>
</feature>
<comment type="caution">
    <text evidence="3">The sequence shown here is derived from an EMBL/GenBank/DDBJ whole genome shotgun (WGS) entry which is preliminary data.</text>
</comment>
<protein>
    <recommendedName>
        <fullName evidence="5">RcnB family protein</fullName>
    </recommendedName>
</protein>
<accession>A0A2S7E8R2</accession>
<gene>
    <name evidence="3" type="ORF">XpopCFBP1817_19075</name>
</gene>
<dbReference type="AlphaFoldDB" id="A0A2S7E8R2"/>
<feature type="chain" id="PRO_5015540892" description="RcnB family protein" evidence="2">
    <location>
        <begin position="27"/>
        <end position="181"/>
    </location>
</feature>
<dbReference type="Proteomes" id="UP000239939">
    <property type="component" value="Unassembled WGS sequence"/>
</dbReference>
<evidence type="ECO:0008006" key="5">
    <source>
        <dbReference type="Google" id="ProtNLM"/>
    </source>
</evidence>
<sequence length="181" mass="21798">MNRKRIVTVVFSSILALGSVVPAAFAGDWDRDHDRRGHDRDRDRDQRGDWRNDRRNDHRNDHHDNRYENRRADHREWRQDRRYYGNGYREGYRDARHQDRYYDRGRGDAYYPAPVYRAGPPPRPYWARGQSYQGPVYVINDYDRYNLRRPPYGYRWQRDNTGNLLLVAIATGVIADLVLNN</sequence>
<evidence type="ECO:0000256" key="2">
    <source>
        <dbReference type="SAM" id="SignalP"/>
    </source>
</evidence>
<evidence type="ECO:0000313" key="4">
    <source>
        <dbReference type="Proteomes" id="UP000239939"/>
    </source>
</evidence>
<keyword evidence="2" id="KW-0732">Signal</keyword>
<dbReference type="RefSeq" id="WP_128418338.1">
    <property type="nucleotide sequence ID" value="NZ_MDEJ01000197.1"/>
</dbReference>
<dbReference type="Gene3D" id="3.10.450.160">
    <property type="entry name" value="inner membrane protein cigr"/>
    <property type="match status" value="1"/>
</dbReference>
<name>A0A2S7E8R2_9XANT</name>
<dbReference type="OrthoDB" id="6025819at2"/>
<keyword evidence="4" id="KW-1185">Reference proteome</keyword>
<organism evidence="3 4">
    <name type="scientific">Xanthomonas populi</name>
    <dbReference type="NCBI Taxonomy" id="53414"/>
    <lineage>
        <taxon>Bacteria</taxon>
        <taxon>Pseudomonadati</taxon>
        <taxon>Pseudomonadota</taxon>
        <taxon>Gammaproteobacteria</taxon>
        <taxon>Lysobacterales</taxon>
        <taxon>Lysobacteraceae</taxon>
        <taxon>Xanthomonas</taxon>
    </lineage>
</organism>
<feature type="region of interest" description="Disordered" evidence="1">
    <location>
        <begin position="29"/>
        <end position="66"/>
    </location>
</feature>
<evidence type="ECO:0000256" key="1">
    <source>
        <dbReference type="SAM" id="MobiDB-lite"/>
    </source>
</evidence>
<dbReference type="InterPro" id="IPR024572">
    <property type="entry name" value="RcnB"/>
</dbReference>
<dbReference type="Pfam" id="PF11776">
    <property type="entry name" value="RcnB"/>
    <property type="match status" value="1"/>
</dbReference>
<reference evidence="4" key="1">
    <citation type="submission" date="2016-08" db="EMBL/GenBank/DDBJ databases">
        <authorList>
            <person name="Merda D."/>
            <person name="Briand M."/>
            <person name="Taghouti G."/>
            <person name="Carrere S."/>
            <person name="Gouzy J."/>
            <person name="Portier P."/>
            <person name="Jacques M.-A."/>
            <person name="Fischer-Le Saux M."/>
        </authorList>
    </citation>
    <scope>NUCLEOTIDE SEQUENCE [LARGE SCALE GENOMIC DNA]</scope>
    <source>
        <strain evidence="4">CFBP1817</strain>
    </source>
</reference>